<dbReference type="AlphaFoldDB" id="A0A7Y0QHY5"/>
<keyword evidence="4" id="KW-1185">Reference proteome</keyword>
<evidence type="ECO:0000256" key="1">
    <source>
        <dbReference type="SAM" id="MobiDB-lite"/>
    </source>
</evidence>
<comment type="caution">
    <text evidence="3">The sequence shown here is derived from an EMBL/GenBank/DDBJ whole genome shotgun (WGS) entry which is preliminary data.</text>
</comment>
<evidence type="ECO:0000313" key="3">
    <source>
        <dbReference type="EMBL" id="NMR21676.1"/>
    </source>
</evidence>
<evidence type="ECO:0000259" key="2">
    <source>
        <dbReference type="Pfam" id="PF03551"/>
    </source>
</evidence>
<dbReference type="RefSeq" id="WP_169326041.1">
    <property type="nucleotide sequence ID" value="NZ_JABCJJ010000050.1"/>
</dbReference>
<dbReference type="PANTHER" id="PTHR33169">
    <property type="entry name" value="PADR-FAMILY TRANSCRIPTIONAL REGULATOR"/>
    <property type="match status" value="1"/>
</dbReference>
<dbReference type="SUPFAM" id="SSF46785">
    <property type="entry name" value="Winged helix' DNA-binding domain"/>
    <property type="match status" value="1"/>
</dbReference>
<proteinExistence type="predicted"/>
<dbReference type="InterPro" id="IPR036390">
    <property type="entry name" value="WH_DNA-bd_sf"/>
</dbReference>
<reference evidence="3 4" key="1">
    <citation type="submission" date="2020-04" db="EMBL/GenBank/DDBJ databases">
        <title>Sequencing and Assembly of C. fimi.</title>
        <authorList>
            <person name="Ramsey A.R."/>
        </authorList>
    </citation>
    <scope>NUCLEOTIDE SEQUENCE [LARGE SCALE GENOMIC DNA]</scope>
    <source>
        <strain evidence="3 4">SB</strain>
    </source>
</reference>
<dbReference type="Gene3D" id="1.10.10.10">
    <property type="entry name" value="Winged helix-like DNA-binding domain superfamily/Winged helix DNA-binding domain"/>
    <property type="match status" value="1"/>
</dbReference>
<sequence>MSDAAWPSDWLRGVLEVCVLRVLADGPTYGYAIGARLAEVGLGTLKGGTLYPLLARFENAGLVAVEWRAGEGGPGRKYYALTPDGTRTWHEQASRWELFARLTTGFVASAPAAAPAIASGAVPKIATGRDDSPQAHATNGPQQVRDGARR</sequence>
<dbReference type="Pfam" id="PF03551">
    <property type="entry name" value="PadR"/>
    <property type="match status" value="1"/>
</dbReference>
<organism evidence="3 4">
    <name type="scientific">Cellulomonas fimi</name>
    <dbReference type="NCBI Taxonomy" id="1708"/>
    <lineage>
        <taxon>Bacteria</taxon>
        <taxon>Bacillati</taxon>
        <taxon>Actinomycetota</taxon>
        <taxon>Actinomycetes</taxon>
        <taxon>Micrococcales</taxon>
        <taxon>Cellulomonadaceae</taxon>
        <taxon>Cellulomonas</taxon>
    </lineage>
</organism>
<protein>
    <submittedName>
        <fullName evidence="3">PadR family transcriptional regulator</fullName>
    </submittedName>
</protein>
<dbReference type="PANTHER" id="PTHR33169:SF14">
    <property type="entry name" value="TRANSCRIPTIONAL REGULATOR RV3488"/>
    <property type="match status" value="1"/>
</dbReference>
<feature type="domain" description="Transcription regulator PadR N-terminal" evidence="2">
    <location>
        <begin position="19"/>
        <end position="89"/>
    </location>
</feature>
<dbReference type="InterPro" id="IPR036388">
    <property type="entry name" value="WH-like_DNA-bd_sf"/>
</dbReference>
<dbReference type="InterPro" id="IPR052509">
    <property type="entry name" value="Metal_resp_DNA-bind_regulator"/>
</dbReference>
<dbReference type="EMBL" id="JABCJJ010000050">
    <property type="protein sequence ID" value="NMR21676.1"/>
    <property type="molecule type" value="Genomic_DNA"/>
</dbReference>
<evidence type="ECO:0000313" key="4">
    <source>
        <dbReference type="Proteomes" id="UP000562124"/>
    </source>
</evidence>
<gene>
    <name evidence="3" type="ORF">HIR71_15875</name>
</gene>
<dbReference type="InterPro" id="IPR005149">
    <property type="entry name" value="Tscrpt_reg_PadR_N"/>
</dbReference>
<dbReference type="Proteomes" id="UP000562124">
    <property type="component" value="Unassembled WGS sequence"/>
</dbReference>
<feature type="region of interest" description="Disordered" evidence="1">
    <location>
        <begin position="124"/>
        <end position="150"/>
    </location>
</feature>
<name>A0A7Y0QHY5_CELFI</name>
<accession>A0A7Y0QHY5</accession>